<evidence type="ECO:0008006" key="3">
    <source>
        <dbReference type="Google" id="ProtNLM"/>
    </source>
</evidence>
<evidence type="ECO:0000313" key="2">
    <source>
        <dbReference type="Proteomes" id="UP001595880"/>
    </source>
</evidence>
<dbReference type="Proteomes" id="UP001595880">
    <property type="component" value="Unassembled WGS sequence"/>
</dbReference>
<dbReference type="RefSeq" id="WP_390199627.1">
    <property type="nucleotide sequence ID" value="NZ_JBHSDV010000003.1"/>
</dbReference>
<accession>A0ABV8VXD9</accession>
<dbReference type="PIRSF" id="PIRSF021292">
    <property type="entry name" value="Competence_ComGD"/>
    <property type="match status" value="1"/>
</dbReference>
<evidence type="ECO:0000313" key="1">
    <source>
        <dbReference type="EMBL" id="MFC4388542.1"/>
    </source>
</evidence>
<keyword evidence="2" id="KW-1185">Reference proteome</keyword>
<comment type="caution">
    <text evidence="1">The sequence shown here is derived from an EMBL/GenBank/DDBJ whole genome shotgun (WGS) entry which is preliminary data.</text>
</comment>
<dbReference type="InterPro" id="IPR016785">
    <property type="entry name" value="ComGD"/>
</dbReference>
<name>A0ABV8VXD9_9BACI</name>
<dbReference type="EMBL" id="JBHSDV010000003">
    <property type="protein sequence ID" value="MFC4388542.1"/>
    <property type="molecule type" value="Genomic_DNA"/>
</dbReference>
<reference evidence="2" key="1">
    <citation type="journal article" date="2019" name="Int. J. Syst. Evol. Microbiol.">
        <title>The Global Catalogue of Microorganisms (GCM) 10K type strain sequencing project: providing services to taxonomists for standard genome sequencing and annotation.</title>
        <authorList>
            <consortium name="The Broad Institute Genomics Platform"/>
            <consortium name="The Broad Institute Genome Sequencing Center for Infectious Disease"/>
            <person name="Wu L."/>
            <person name="Ma J."/>
        </authorList>
    </citation>
    <scope>NUCLEOTIDE SEQUENCE [LARGE SCALE GENOMIC DNA]</scope>
    <source>
        <strain evidence="2">KACC 14058</strain>
    </source>
</reference>
<proteinExistence type="predicted"/>
<organism evidence="1 2">
    <name type="scientific">Gracilibacillus marinus</name>
    <dbReference type="NCBI Taxonomy" id="630535"/>
    <lineage>
        <taxon>Bacteria</taxon>
        <taxon>Bacillati</taxon>
        <taxon>Bacillota</taxon>
        <taxon>Bacilli</taxon>
        <taxon>Bacillales</taxon>
        <taxon>Bacillaceae</taxon>
        <taxon>Gracilibacillus</taxon>
    </lineage>
</organism>
<gene>
    <name evidence="1" type="ORF">ACFOZ1_12125</name>
</gene>
<protein>
    <recommendedName>
        <fullName evidence="3">Prepilin-type N-terminal cleavage/methylation domain-containing protein</fullName>
    </recommendedName>
</protein>
<sequence>MRYEHGFTLIELLLTLSSITLILSISGAFTLKTVDQIQFNNFIEQWNRNLLYLQQANMTSTEKYAIYFDQTNRRFIVRNGSLGEIKLVQQYPNNWEIETNTLKFPILTSNSGNLNSPGKMKITTLISRYSITCPFGKSRCYYEKNVS</sequence>